<name>A0A843WEE5_COLES</name>
<dbReference type="Gene3D" id="3.20.20.80">
    <property type="entry name" value="Glycosidases"/>
    <property type="match status" value="1"/>
</dbReference>
<dbReference type="InterPro" id="IPR006047">
    <property type="entry name" value="GH13_cat_dom"/>
</dbReference>
<gene>
    <name evidence="4" type="ORF">Taro_042620</name>
</gene>
<dbReference type="GO" id="GO:0005975">
    <property type="term" value="P:carbohydrate metabolic process"/>
    <property type="evidence" value="ECO:0007669"/>
    <property type="project" value="InterPro"/>
</dbReference>
<sequence>MVLLISLNQAFNWESHKLDWWKNLEQTVPDLANSGFTSVWLPPACQAISPEGYLPQNVYSLDSSYGSQHLLDALLKIMHQHKIRAMADIVINHRAATAQGHGGAYNRYDGIPLPWDEHAVTSCSGGLASVITFI</sequence>
<protein>
    <recommendedName>
        <fullName evidence="2">1,4-alpha-D-glucan glucanohydrolase</fullName>
    </recommendedName>
</protein>
<feature type="domain" description="Glycosyl hydrolase family 13 catalytic" evidence="3">
    <location>
        <begin position="31"/>
        <end position="97"/>
    </location>
</feature>
<comment type="similarity">
    <text evidence="1">Belongs to the glycosyl hydrolase 13 family.</text>
</comment>
<dbReference type="AlphaFoldDB" id="A0A843WEE5"/>
<proteinExistence type="inferred from homology"/>
<evidence type="ECO:0000313" key="5">
    <source>
        <dbReference type="Proteomes" id="UP000652761"/>
    </source>
</evidence>
<dbReference type="OrthoDB" id="550577at2759"/>
<evidence type="ECO:0000259" key="3">
    <source>
        <dbReference type="Pfam" id="PF00128"/>
    </source>
</evidence>
<dbReference type="InterPro" id="IPR017853">
    <property type="entry name" value="GH"/>
</dbReference>
<dbReference type="Pfam" id="PF00128">
    <property type="entry name" value="Alpha-amylase"/>
    <property type="match status" value="1"/>
</dbReference>
<organism evidence="4 5">
    <name type="scientific">Colocasia esculenta</name>
    <name type="common">Wild taro</name>
    <name type="synonym">Arum esculentum</name>
    <dbReference type="NCBI Taxonomy" id="4460"/>
    <lineage>
        <taxon>Eukaryota</taxon>
        <taxon>Viridiplantae</taxon>
        <taxon>Streptophyta</taxon>
        <taxon>Embryophyta</taxon>
        <taxon>Tracheophyta</taxon>
        <taxon>Spermatophyta</taxon>
        <taxon>Magnoliopsida</taxon>
        <taxon>Liliopsida</taxon>
        <taxon>Araceae</taxon>
        <taxon>Aroideae</taxon>
        <taxon>Colocasieae</taxon>
        <taxon>Colocasia</taxon>
    </lineage>
</organism>
<dbReference type="SUPFAM" id="SSF51445">
    <property type="entry name" value="(Trans)glycosidases"/>
    <property type="match status" value="1"/>
</dbReference>
<evidence type="ECO:0000256" key="2">
    <source>
        <dbReference type="ARBA" id="ARBA00030238"/>
    </source>
</evidence>
<dbReference type="EMBL" id="NMUH01004460">
    <property type="protein sequence ID" value="MQM09743.1"/>
    <property type="molecule type" value="Genomic_DNA"/>
</dbReference>
<evidence type="ECO:0000256" key="1">
    <source>
        <dbReference type="ARBA" id="ARBA00008061"/>
    </source>
</evidence>
<dbReference type="PANTHER" id="PTHR43447">
    <property type="entry name" value="ALPHA-AMYLASE"/>
    <property type="match status" value="1"/>
</dbReference>
<evidence type="ECO:0000313" key="4">
    <source>
        <dbReference type="EMBL" id="MQM09743.1"/>
    </source>
</evidence>
<reference evidence="4" key="1">
    <citation type="submission" date="2017-07" db="EMBL/GenBank/DDBJ databases">
        <title>Taro Niue Genome Assembly and Annotation.</title>
        <authorList>
            <person name="Atibalentja N."/>
            <person name="Keating K."/>
            <person name="Fields C.J."/>
        </authorList>
    </citation>
    <scope>NUCLEOTIDE SEQUENCE</scope>
    <source>
        <strain evidence="4">Niue_2</strain>
        <tissue evidence="4">Leaf</tissue>
    </source>
</reference>
<comment type="caution">
    <text evidence="4">The sequence shown here is derived from an EMBL/GenBank/DDBJ whole genome shotgun (WGS) entry which is preliminary data.</text>
</comment>
<dbReference type="Proteomes" id="UP000652761">
    <property type="component" value="Unassembled WGS sequence"/>
</dbReference>
<keyword evidence="5" id="KW-1185">Reference proteome</keyword>
<accession>A0A843WEE5</accession>